<feature type="transmembrane region" description="Helical" evidence="2">
    <location>
        <begin position="33"/>
        <end position="53"/>
    </location>
</feature>
<dbReference type="Proteomes" id="UP000037179">
    <property type="component" value="Unassembled WGS sequence"/>
</dbReference>
<feature type="transmembrane region" description="Helical" evidence="2">
    <location>
        <begin position="59"/>
        <end position="77"/>
    </location>
</feature>
<evidence type="ECO:0000313" key="3">
    <source>
        <dbReference type="EMBL" id="APA97126.1"/>
    </source>
</evidence>
<organism evidence="4 5">
    <name type="scientific">Nocardia seriolae</name>
    <dbReference type="NCBI Taxonomy" id="37332"/>
    <lineage>
        <taxon>Bacteria</taxon>
        <taxon>Bacillati</taxon>
        <taxon>Actinomycetota</taxon>
        <taxon>Actinomycetes</taxon>
        <taxon>Mycobacteriales</taxon>
        <taxon>Nocardiaceae</taxon>
        <taxon>Nocardia</taxon>
    </lineage>
</organism>
<feature type="region of interest" description="Disordered" evidence="1">
    <location>
        <begin position="1"/>
        <end position="20"/>
    </location>
</feature>
<keyword evidence="2" id="KW-0472">Membrane</keyword>
<dbReference type="RefSeq" id="WP_033090233.1">
    <property type="nucleotide sequence ID" value="NZ_AP017900.1"/>
</dbReference>
<name>A0A0B8NIU1_9NOCA</name>
<dbReference type="AlphaFoldDB" id="A0A0B8NIU1"/>
<reference evidence="5" key="1">
    <citation type="submission" date="2015-07" db="EMBL/GenBank/DDBJ databases">
        <title>Nocardia seriolae U-1 whole genome shotgun sequence.</title>
        <authorList>
            <person name="Imajoh M."/>
            <person name="Fukumoto Y."/>
            <person name="Sukeda M."/>
            <person name="Yamane J."/>
            <person name="Yamasaki K."/>
            <person name="Shimizu M."/>
            <person name="Ohnishi K."/>
            <person name="Oshima S."/>
        </authorList>
    </citation>
    <scope>NUCLEOTIDE SEQUENCE [LARGE SCALE GENOMIC DNA]</scope>
    <source>
        <strain evidence="5">U-1</strain>
    </source>
</reference>
<dbReference type="KEGG" id="nsr:NS506_03070"/>
<evidence type="ECO:0000256" key="2">
    <source>
        <dbReference type="SAM" id="Phobius"/>
    </source>
</evidence>
<accession>A0A0B8NIU1</accession>
<reference evidence="3 6" key="3">
    <citation type="submission" date="2016-10" db="EMBL/GenBank/DDBJ databases">
        <title>Genome sequence of Nocardia seriolae strain EM150506, isolated from Anguila japonica.</title>
        <authorList>
            <person name="Han H.-J."/>
        </authorList>
    </citation>
    <scope>NUCLEOTIDE SEQUENCE [LARGE SCALE GENOMIC DNA]</scope>
    <source>
        <strain evidence="3 6">EM150506</strain>
    </source>
</reference>
<protein>
    <submittedName>
        <fullName evidence="4">Uncharacterized protein</fullName>
    </submittedName>
</protein>
<sequence length="99" mass="10740">MTETAVAVESRPQPMTAGFAPKERQALNPNQQVAFAMINIVTFLVGLAVLAVLDPRDQRFLLTALAVAAVLAVVNLMKWRIKANAADHLRYPAGKLADQ</sequence>
<keyword evidence="5" id="KW-1185">Reference proteome</keyword>
<dbReference type="EMBL" id="CP017839">
    <property type="protein sequence ID" value="APA97126.1"/>
    <property type="molecule type" value="Genomic_DNA"/>
</dbReference>
<reference evidence="4 5" key="2">
    <citation type="journal article" date="2016" name="Genome Announc.">
        <title>Draft Genome Sequence of Erythromycin- and Oxytetracycline-Sensitive Nocardia seriolae Strain U-1 (NBRC 110359).</title>
        <authorList>
            <person name="Imajoh M."/>
            <person name="Sukeda M."/>
            <person name="Shimizu M."/>
            <person name="Yamane J."/>
            <person name="Ohnishi K."/>
            <person name="Oshima S."/>
        </authorList>
    </citation>
    <scope>NUCLEOTIDE SEQUENCE [LARGE SCALE GENOMIC DNA]</scope>
    <source>
        <strain evidence="4 5">U-1</strain>
    </source>
</reference>
<evidence type="ECO:0000313" key="4">
    <source>
        <dbReference type="EMBL" id="GAP31665.1"/>
    </source>
</evidence>
<dbReference type="Proteomes" id="UP000180166">
    <property type="component" value="Chromosome"/>
</dbReference>
<dbReference type="OrthoDB" id="4569922at2"/>
<dbReference type="GeneID" id="93369282"/>
<keyword evidence="2" id="KW-1133">Transmembrane helix</keyword>
<evidence type="ECO:0000313" key="5">
    <source>
        <dbReference type="Proteomes" id="UP000037179"/>
    </source>
</evidence>
<evidence type="ECO:0000313" key="6">
    <source>
        <dbReference type="Proteomes" id="UP000180166"/>
    </source>
</evidence>
<keyword evidence="2" id="KW-0812">Transmembrane</keyword>
<evidence type="ECO:0000256" key="1">
    <source>
        <dbReference type="SAM" id="MobiDB-lite"/>
    </source>
</evidence>
<proteinExistence type="predicted"/>
<gene>
    <name evidence="3" type="ORF">NS506_03070</name>
    <name evidence="4" type="ORF">NSK11_contig00122-0023</name>
</gene>
<dbReference type="EMBL" id="BBYQ01000122">
    <property type="protein sequence ID" value="GAP31665.1"/>
    <property type="molecule type" value="Genomic_DNA"/>
</dbReference>